<feature type="repeat" description="ANK" evidence="19">
    <location>
        <begin position="649"/>
        <end position="673"/>
    </location>
</feature>
<keyword evidence="10" id="KW-0479">Metal-binding</keyword>
<keyword evidence="11" id="KW-0677">Repeat</keyword>
<dbReference type="FunFam" id="2.30.30.40:FF:000078">
    <property type="entry name" value="Putative e3 ubiquitin-protein ligase mib2"/>
    <property type="match status" value="1"/>
</dbReference>
<reference evidence="25" key="1">
    <citation type="submission" date="2025-08" db="UniProtKB">
        <authorList>
            <consortium name="RefSeq"/>
        </authorList>
    </citation>
    <scope>IDENTIFICATION</scope>
</reference>
<dbReference type="KEGG" id="goe:100909101"/>
<dbReference type="Gene3D" id="3.30.40.10">
    <property type="entry name" value="Zinc/RING finger domain, C3HC4 (zinc finger)"/>
    <property type="match status" value="2"/>
</dbReference>
<evidence type="ECO:0000256" key="13">
    <source>
        <dbReference type="ARBA" id="ARBA00022786"/>
    </source>
</evidence>
<dbReference type="Pfam" id="PF00569">
    <property type="entry name" value="ZZ"/>
    <property type="match status" value="1"/>
</dbReference>
<dbReference type="PROSITE" id="PS50089">
    <property type="entry name" value="ZF_RING_2"/>
    <property type="match status" value="2"/>
</dbReference>
<feature type="repeat" description="ANK" evidence="19">
    <location>
        <begin position="509"/>
        <end position="541"/>
    </location>
</feature>
<evidence type="ECO:0000256" key="16">
    <source>
        <dbReference type="ARBA" id="ARBA00023028"/>
    </source>
</evidence>
<dbReference type="SMART" id="SM00248">
    <property type="entry name" value="ANK"/>
    <property type="match status" value="8"/>
</dbReference>
<evidence type="ECO:0000256" key="11">
    <source>
        <dbReference type="ARBA" id="ARBA00022737"/>
    </source>
</evidence>
<dbReference type="PRINTS" id="PR01415">
    <property type="entry name" value="ANKYRIN"/>
</dbReference>
<dbReference type="InterPro" id="IPR036770">
    <property type="entry name" value="Ankyrin_rpt-contain_sf"/>
</dbReference>
<evidence type="ECO:0000256" key="8">
    <source>
        <dbReference type="ARBA" id="ARBA00022537"/>
    </source>
</evidence>
<dbReference type="Pfam" id="PF13920">
    <property type="entry name" value="zf-C3HC4_3"/>
    <property type="match status" value="2"/>
</dbReference>
<dbReference type="Gene3D" id="2.30.30.40">
    <property type="entry name" value="SH3 Domains"/>
    <property type="match status" value="2"/>
</dbReference>
<dbReference type="PROSITE" id="PS50297">
    <property type="entry name" value="ANK_REP_REGION"/>
    <property type="match status" value="4"/>
</dbReference>
<dbReference type="PROSITE" id="PS01357">
    <property type="entry name" value="ZF_ZZ_1"/>
    <property type="match status" value="1"/>
</dbReference>
<keyword evidence="12 20" id="KW-0863">Zinc-finger</keyword>
<dbReference type="Proteomes" id="UP000694867">
    <property type="component" value="Unplaced"/>
</dbReference>
<dbReference type="SUPFAM" id="SSF57850">
    <property type="entry name" value="RING/U-box"/>
    <property type="match status" value="2"/>
</dbReference>
<sequence>MALEVGLRVVRGPDWKWGAQDDGEGHVGTVVEIGKAGNPHSPEKTVVVQWDSGSRTNYRAGYQKAYDLRVLDNAPTGVKHPNIVCNACHRQGIAGVRWKCSRCYDFDLCSACYHSDEHDLSHPFVRFETSNSEGIPVSCRQGRPKLQARGIFLGAQVVRGHDWDWGNQDGGDGKVGEILNVMDWEQESGRSVANVTWTSGSMNIYRVGHKGKMDLRYVQDAPGGDYYRDHLPVLGITPAQTEIAGPSQAASREPSRFSVGDHVKILQDIDILKVLQDGHGGWNPRMSETIGKVGKVHRVTERGDIRVQFDGQNNRWTFNPDALIKCIVFNVGDMVRVIDDLKRFKELQDGHGEYVENMKPALGKLGKVIKIYTDGDLRVIVDGTTWTLNPMCLIPVPGSQTELNNTMNANTREEHANPLLSHFLTTSTGTQPITGGTMASVAFQHERLVRDAALGKVEAVLEYLSKHPDRVNLKSSSKTALQVACHQGHHAIVDILLRSKANLEAHDEDGDTALHYAAFGNQPKVIETLLASGANINAQNRTKCTPLHVAVNKQYSDCVKVLLRPQSHSVHALDINVQDSYGDTALHDAISKESVGITDLLINVPSVDFSLRNERGFNVLHHAALKGNAFAVEKLLARTRQLVDIKKEDGFAALHLAALNGHFAVVELLLEVGRCDTDIRNNRQQTPLLLAVSQGHEAIVERLLASGAGVNVQDEDGDTPLHVALVKRSALRGTELVETSDAPGMAQILATLATSPLDAIEDKGLLIACFLAKEGSDLLKENHAKRTPLSLAGSTEVEELLRFWAANSDIQPASPSTALSDALVVLHMEQKECEICLEAPAVVKFMPCGHCVACEECCVRMKKCITCQQIVACKTNKNTGATILSSRQRQGSLERLRQLESRLQEMEESASCSICMERKRNVAFLCGHAACAKCAAPLKTCHMCRKPITKRIQLYL</sequence>
<evidence type="ECO:0000256" key="20">
    <source>
        <dbReference type="PROSITE-ProRule" id="PRU00228"/>
    </source>
</evidence>
<keyword evidence="16" id="KW-0638">Presynaptic neurotoxin</keyword>
<comment type="catalytic activity">
    <reaction evidence="1">
        <text>S-ubiquitinyl-[E2 ubiquitin-conjugating enzyme]-L-cysteine + [acceptor protein]-L-lysine = [E2 ubiquitin-conjugating enzyme]-L-cysteine + N(6)-ubiquitinyl-[acceptor protein]-L-lysine.</text>
        <dbReference type="EC" id="2.3.2.27"/>
    </reaction>
</comment>
<evidence type="ECO:0000256" key="15">
    <source>
        <dbReference type="ARBA" id="ARBA00022976"/>
    </source>
</evidence>
<evidence type="ECO:0000256" key="1">
    <source>
        <dbReference type="ARBA" id="ARBA00000900"/>
    </source>
</evidence>
<dbReference type="GO" id="GO:0005737">
    <property type="term" value="C:cytoplasm"/>
    <property type="evidence" value="ECO:0007669"/>
    <property type="project" value="UniProtKB-SubCell"/>
</dbReference>
<evidence type="ECO:0000256" key="19">
    <source>
        <dbReference type="PROSITE-ProRule" id="PRU00023"/>
    </source>
</evidence>
<dbReference type="Pfam" id="PF12796">
    <property type="entry name" value="Ank_2"/>
    <property type="match status" value="2"/>
</dbReference>
<dbReference type="InterPro" id="IPR037252">
    <property type="entry name" value="Mib_Herc2_sf"/>
</dbReference>
<evidence type="ECO:0000259" key="22">
    <source>
        <dbReference type="PROSITE" id="PS50135"/>
    </source>
</evidence>
<dbReference type="InterPro" id="IPR043145">
    <property type="entry name" value="Znf_ZZ_sf"/>
</dbReference>
<dbReference type="InterPro" id="IPR001841">
    <property type="entry name" value="Znf_RING"/>
</dbReference>
<dbReference type="InterPro" id="IPR002110">
    <property type="entry name" value="Ankyrin_rpt"/>
</dbReference>
<evidence type="ECO:0000259" key="23">
    <source>
        <dbReference type="PROSITE" id="PS51416"/>
    </source>
</evidence>
<evidence type="ECO:0000259" key="21">
    <source>
        <dbReference type="PROSITE" id="PS50089"/>
    </source>
</evidence>
<keyword evidence="9" id="KW-0808">Transferase</keyword>
<keyword evidence="15" id="KW-0914">Notch signaling pathway</keyword>
<keyword evidence="8" id="KW-1052">Target cell membrane</keyword>
<comment type="pathway">
    <text evidence="4">Protein modification; protein ubiquitination.</text>
</comment>
<keyword evidence="8" id="KW-0472">Membrane</keyword>
<keyword evidence="13" id="KW-0833">Ubl conjugation pathway</keyword>
<dbReference type="InterPro" id="IPR013083">
    <property type="entry name" value="Znf_RING/FYVE/PHD"/>
</dbReference>
<dbReference type="PROSITE" id="PS50088">
    <property type="entry name" value="ANK_REPEAT"/>
    <property type="match status" value="4"/>
</dbReference>
<dbReference type="CDD" id="cd16726">
    <property type="entry name" value="RING-HC_MIB2_rpt1"/>
    <property type="match status" value="1"/>
</dbReference>
<feature type="domain" description="MIB/HERC2" evidence="23">
    <location>
        <begin position="1"/>
        <end position="74"/>
    </location>
</feature>
<dbReference type="GO" id="GO:0061630">
    <property type="term" value="F:ubiquitin protein ligase activity"/>
    <property type="evidence" value="ECO:0007669"/>
    <property type="project" value="UniProtKB-EC"/>
</dbReference>
<dbReference type="AlphaFoldDB" id="A0AAJ7L3R6"/>
<evidence type="ECO:0000256" key="6">
    <source>
        <dbReference type="ARBA" id="ARBA00022483"/>
    </source>
</evidence>
<dbReference type="InterPro" id="IPR010606">
    <property type="entry name" value="Mib_Herc2"/>
</dbReference>
<evidence type="ECO:0000256" key="3">
    <source>
        <dbReference type="ARBA" id="ARBA00004496"/>
    </source>
</evidence>
<dbReference type="PROSITE" id="PS50135">
    <property type="entry name" value="ZF_ZZ_2"/>
    <property type="match status" value="1"/>
</dbReference>
<dbReference type="SUPFAM" id="SSF48403">
    <property type="entry name" value="Ankyrin repeat"/>
    <property type="match status" value="1"/>
</dbReference>
<dbReference type="InterPro" id="IPR000433">
    <property type="entry name" value="Znf_ZZ"/>
</dbReference>
<evidence type="ECO:0000256" key="4">
    <source>
        <dbReference type="ARBA" id="ARBA00004906"/>
    </source>
</evidence>
<keyword evidence="17 19" id="KW-0040">ANK repeat</keyword>
<accession>A0AAJ7L3R6</accession>
<dbReference type="GO" id="GO:0007219">
    <property type="term" value="P:Notch signaling pathway"/>
    <property type="evidence" value="ECO:0007669"/>
    <property type="project" value="UniProtKB-KW"/>
</dbReference>
<dbReference type="GeneID" id="100909101"/>
<evidence type="ECO:0000256" key="9">
    <source>
        <dbReference type="ARBA" id="ARBA00022679"/>
    </source>
</evidence>
<dbReference type="SMART" id="SM00184">
    <property type="entry name" value="RING"/>
    <property type="match status" value="2"/>
</dbReference>
<dbReference type="FunFam" id="2.30.30.40:FF:000044">
    <property type="entry name" value="E3 ubiquitin-protein ligase MIB2, putative"/>
    <property type="match status" value="1"/>
</dbReference>
<proteinExistence type="predicted"/>
<evidence type="ECO:0000256" key="10">
    <source>
        <dbReference type="ARBA" id="ARBA00022723"/>
    </source>
</evidence>
<dbReference type="Gene3D" id="1.25.40.20">
    <property type="entry name" value="Ankyrin repeat-containing domain"/>
    <property type="match status" value="4"/>
</dbReference>
<organism evidence="24 25">
    <name type="scientific">Galendromus occidentalis</name>
    <name type="common">western predatory mite</name>
    <dbReference type="NCBI Taxonomy" id="34638"/>
    <lineage>
        <taxon>Eukaryota</taxon>
        <taxon>Metazoa</taxon>
        <taxon>Ecdysozoa</taxon>
        <taxon>Arthropoda</taxon>
        <taxon>Chelicerata</taxon>
        <taxon>Arachnida</taxon>
        <taxon>Acari</taxon>
        <taxon>Parasitiformes</taxon>
        <taxon>Mesostigmata</taxon>
        <taxon>Gamasina</taxon>
        <taxon>Phytoseioidea</taxon>
        <taxon>Phytoseiidae</taxon>
        <taxon>Typhlodrominae</taxon>
        <taxon>Galendromus</taxon>
    </lineage>
</organism>
<keyword evidence="7" id="KW-0963">Cytoplasm</keyword>
<feature type="domain" description="MIB/HERC2" evidence="23">
    <location>
        <begin position="143"/>
        <end position="221"/>
    </location>
</feature>
<dbReference type="Pfam" id="PF13637">
    <property type="entry name" value="Ank_4"/>
    <property type="match status" value="1"/>
</dbReference>
<evidence type="ECO:0000256" key="12">
    <source>
        <dbReference type="ARBA" id="ARBA00022771"/>
    </source>
</evidence>
<dbReference type="Gene3D" id="3.30.60.90">
    <property type="match status" value="1"/>
</dbReference>
<keyword evidence="24" id="KW-1185">Reference proteome</keyword>
<dbReference type="GO" id="GO:0044218">
    <property type="term" value="C:other organism cell membrane"/>
    <property type="evidence" value="ECO:0007669"/>
    <property type="project" value="UniProtKB-KW"/>
</dbReference>
<name>A0AAJ7L3R6_9ACAR</name>
<dbReference type="Pfam" id="PF06701">
    <property type="entry name" value="MIB_HERC2"/>
    <property type="match status" value="2"/>
</dbReference>
<dbReference type="PANTHER" id="PTHR24202">
    <property type="entry name" value="E3 UBIQUITIN-PROTEIN LIGASE MIB2"/>
    <property type="match status" value="1"/>
</dbReference>
<evidence type="ECO:0000256" key="18">
    <source>
        <dbReference type="ARBA" id="ARBA00023298"/>
    </source>
</evidence>
<feature type="domain" description="RING-type" evidence="21">
    <location>
        <begin position="833"/>
        <end position="868"/>
    </location>
</feature>
<dbReference type="GO" id="GO:0016567">
    <property type="term" value="P:protein ubiquitination"/>
    <property type="evidence" value="ECO:0007669"/>
    <property type="project" value="InterPro"/>
</dbReference>
<evidence type="ECO:0000256" key="7">
    <source>
        <dbReference type="ARBA" id="ARBA00022490"/>
    </source>
</evidence>
<keyword evidence="6" id="KW-0268">Exocytosis</keyword>
<protein>
    <recommendedName>
        <fullName evidence="5">RING-type E3 ubiquitin transferase</fullName>
        <ecNumber evidence="5">2.3.2.27</ecNumber>
    </recommendedName>
</protein>
<dbReference type="RefSeq" id="XP_018494739.1">
    <property type="nucleotide sequence ID" value="XM_018639223.1"/>
</dbReference>
<dbReference type="CTD" id="142678"/>
<feature type="repeat" description="ANK" evidence="19">
    <location>
        <begin position="476"/>
        <end position="508"/>
    </location>
</feature>
<feature type="repeat" description="ANK" evidence="19">
    <location>
        <begin position="683"/>
        <end position="715"/>
    </location>
</feature>
<dbReference type="PANTHER" id="PTHR24202:SF4">
    <property type="entry name" value="E3 UBIQUITIN-PROTEIN LIGASE MIB2-RELATED"/>
    <property type="match status" value="1"/>
</dbReference>
<feature type="domain" description="RING-type" evidence="21">
    <location>
        <begin position="912"/>
        <end position="945"/>
    </location>
</feature>
<comment type="subcellular location">
    <subcellularLocation>
        <location evidence="3">Cytoplasm</location>
    </subcellularLocation>
    <subcellularLocation>
        <location evidence="2">Target cell membrane</location>
    </subcellularLocation>
</comment>
<gene>
    <name evidence="25" type="primary">LOC100909101</name>
</gene>
<dbReference type="FunFam" id="3.30.60.90:FF:000004">
    <property type="entry name" value="Putative E3 ubiquitin-protein ligase MIB2"/>
    <property type="match status" value="1"/>
</dbReference>
<feature type="domain" description="ZZ-type" evidence="22">
    <location>
        <begin position="80"/>
        <end position="132"/>
    </location>
</feature>
<evidence type="ECO:0000256" key="5">
    <source>
        <dbReference type="ARBA" id="ARBA00012483"/>
    </source>
</evidence>
<dbReference type="GO" id="GO:0008270">
    <property type="term" value="F:zinc ion binding"/>
    <property type="evidence" value="ECO:0007669"/>
    <property type="project" value="UniProtKB-KW"/>
</dbReference>
<dbReference type="Pfam" id="PF00023">
    <property type="entry name" value="Ank"/>
    <property type="match status" value="1"/>
</dbReference>
<dbReference type="PROSITE" id="PS51416">
    <property type="entry name" value="MIB_HERC2"/>
    <property type="match status" value="2"/>
</dbReference>
<dbReference type="Pfam" id="PF18346">
    <property type="entry name" value="SH3_15"/>
    <property type="match status" value="2"/>
</dbReference>
<evidence type="ECO:0000313" key="24">
    <source>
        <dbReference type="Proteomes" id="UP000694867"/>
    </source>
</evidence>
<keyword evidence="18" id="KW-1053">Target membrane</keyword>
<keyword evidence="16" id="KW-0800">Toxin</keyword>
<keyword evidence="14" id="KW-0862">Zinc</keyword>
<evidence type="ECO:0000256" key="14">
    <source>
        <dbReference type="ARBA" id="ARBA00022833"/>
    </source>
</evidence>
<dbReference type="GO" id="GO:0006887">
    <property type="term" value="P:exocytosis"/>
    <property type="evidence" value="ECO:0007669"/>
    <property type="project" value="UniProtKB-KW"/>
</dbReference>
<dbReference type="CDD" id="cd16520">
    <property type="entry name" value="RING-HC_MIBs-like"/>
    <property type="match status" value="1"/>
</dbReference>
<keyword evidence="16" id="KW-0528">Neurotoxin</keyword>
<dbReference type="SMART" id="SM00291">
    <property type="entry name" value="ZnF_ZZ"/>
    <property type="match status" value="1"/>
</dbReference>
<dbReference type="InterPro" id="IPR040847">
    <property type="entry name" value="SH3_15"/>
</dbReference>
<dbReference type="SUPFAM" id="SSF159034">
    <property type="entry name" value="Mib/herc2 domain-like"/>
    <property type="match status" value="2"/>
</dbReference>
<dbReference type="EC" id="2.3.2.27" evidence="5"/>
<evidence type="ECO:0000256" key="17">
    <source>
        <dbReference type="ARBA" id="ARBA00023043"/>
    </source>
</evidence>
<dbReference type="GO" id="GO:0044231">
    <property type="term" value="C:host cell presynaptic membrane"/>
    <property type="evidence" value="ECO:0007669"/>
    <property type="project" value="UniProtKB-KW"/>
</dbReference>
<evidence type="ECO:0000313" key="25">
    <source>
        <dbReference type="RefSeq" id="XP_018494739.1"/>
    </source>
</evidence>
<evidence type="ECO:0000256" key="2">
    <source>
        <dbReference type="ARBA" id="ARBA00004175"/>
    </source>
</evidence>